<dbReference type="RefSeq" id="WP_353947807.1">
    <property type="nucleotide sequence ID" value="NZ_CP159510.1"/>
</dbReference>
<organism evidence="2">
    <name type="scientific">Sporolactobacillus sp. Y61</name>
    <dbReference type="NCBI Taxonomy" id="3160863"/>
    <lineage>
        <taxon>Bacteria</taxon>
        <taxon>Bacillati</taxon>
        <taxon>Bacillota</taxon>
        <taxon>Bacilli</taxon>
        <taxon>Bacillales</taxon>
        <taxon>Sporolactobacillaceae</taxon>
        <taxon>Sporolactobacillus</taxon>
    </lineage>
</organism>
<evidence type="ECO:0000313" key="2">
    <source>
        <dbReference type="EMBL" id="XCJ16212.1"/>
    </source>
</evidence>
<keyword evidence="1" id="KW-1133">Transmembrane helix</keyword>
<protein>
    <recommendedName>
        <fullName evidence="3">PspC domain-containing protein</fullName>
    </recommendedName>
</protein>
<feature type="transmembrane region" description="Helical" evidence="1">
    <location>
        <begin position="41"/>
        <end position="62"/>
    </location>
</feature>
<keyword evidence="1" id="KW-0472">Membrane</keyword>
<proteinExistence type="predicted"/>
<reference evidence="2" key="1">
    <citation type="submission" date="2024-06" db="EMBL/GenBank/DDBJ databases">
        <authorList>
            <person name="Fan A."/>
            <person name="Zhang F.Y."/>
            <person name="Zhang L."/>
        </authorList>
    </citation>
    <scope>NUCLEOTIDE SEQUENCE</scope>
    <source>
        <strain evidence="2">Y61</strain>
    </source>
</reference>
<evidence type="ECO:0008006" key="3">
    <source>
        <dbReference type="Google" id="ProtNLM"/>
    </source>
</evidence>
<dbReference type="EMBL" id="CP159510">
    <property type="protein sequence ID" value="XCJ16212.1"/>
    <property type="molecule type" value="Genomic_DNA"/>
</dbReference>
<name>A0AAU8ICV5_9BACL</name>
<dbReference type="AlphaFoldDB" id="A0AAU8ICV5"/>
<accession>A0AAU8ICV5</accession>
<evidence type="ECO:0000256" key="1">
    <source>
        <dbReference type="SAM" id="Phobius"/>
    </source>
</evidence>
<keyword evidence="1" id="KW-0812">Transmembrane</keyword>
<gene>
    <name evidence="2" type="ORF">ABNN70_10995</name>
</gene>
<sequence>MGKFITATNKRPTALNDRFQNGIRRIERLSVEDCFEAMTRIMYRIIIFCGIPYFLFVLWSLIRMQGE</sequence>